<dbReference type="Pfam" id="PF20079">
    <property type="entry name" value="DUF6474"/>
    <property type="match status" value="1"/>
</dbReference>
<keyword evidence="3" id="KW-1185">Reference proteome</keyword>
<organism evidence="2 3">
    <name type="scientific">Saccharopolyspora dendranthemae</name>
    <dbReference type="NCBI Taxonomy" id="1181886"/>
    <lineage>
        <taxon>Bacteria</taxon>
        <taxon>Bacillati</taxon>
        <taxon>Actinomycetota</taxon>
        <taxon>Actinomycetes</taxon>
        <taxon>Pseudonocardiales</taxon>
        <taxon>Pseudonocardiaceae</taxon>
        <taxon>Saccharopolyspora</taxon>
    </lineage>
</organism>
<dbReference type="RefSeq" id="WP_222429408.1">
    <property type="nucleotide sequence ID" value="NZ_VIWX01000003.1"/>
</dbReference>
<dbReference type="EMBL" id="VIWX01000003">
    <property type="protein sequence ID" value="TWF94542.1"/>
    <property type="molecule type" value="Genomic_DNA"/>
</dbReference>
<dbReference type="Proteomes" id="UP000316184">
    <property type="component" value="Unassembled WGS sequence"/>
</dbReference>
<accession>A0A561U5A5</accession>
<feature type="compositionally biased region" description="Basic residues" evidence="1">
    <location>
        <begin position="1"/>
        <end position="10"/>
    </location>
</feature>
<protein>
    <submittedName>
        <fullName evidence="2">Uncharacterized protein</fullName>
    </submittedName>
</protein>
<feature type="compositionally biased region" description="Low complexity" evidence="1">
    <location>
        <begin position="47"/>
        <end position="57"/>
    </location>
</feature>
<dbReference type="InterPro" id="IPR045522">
    <property type="entry name" value="DUF6474"/>
</dbReference>
<evidence type="ECO:0000313" key="3">
    <source>
        <dbReference type="Proteomes" id="UP000316184"/>
    </source>
</evidence>
<evidence type="ECO:0000313" key="2">
    <source>
        <dbReference type="EMBL" id="TWF94542.1"/>
    </source>
</evidence>
<sequence>MRKLAKRRGKTTQGAQRGCRKCAAKKSKADRRTRRRVDKSAKREAAQKASEQKAAQKAAKKEQPSTEQHADPATPPPLTSAPVGKKAAKALLKADKQTAKAIKKGEFGTVTPGNAKKIVGILKIVGPLLAPYALRAMSKARAGYDKSRARKLGVPVDDLGKFTGHGASLHARIAGDSAAVRDLRQQAKGDERGHATTYADQAEARLAQLSSAVRAAERMPTHRRRSAHRAVDGELSRIESELLTRFGVPTA</sequence>
<evidence type="ECO:0000256" key="1">
    <source>
        <dbReference type="SAM" id="MobiDB-lite"/>
    </source>
</evidence>
<feature type="compositionally biased region" description="Basic and acidic residues" evidence="1">
    <location>
        <begin position="59"/>
        <end position="70"/>
    </location>
</feature>
<dbReference type="AlphaFoldDB" id="A0A561U5A5"/>
<name>A0A561U5A5_9PSEU</name>
<gene>
    <name evidence="2" type="ORF">FHU35_13254</name>
</gene>
<reference evidence="2 3" key="1">
    <citation type="submission" date="2019-06" db="EMBL/GenBank/DDBJ databases">
        <title>Sequencing the genomes of 1000 actinobacteria strains.</title>
        <authorList>
            <person name="Klenk H.-P."/>
        </authorList>
    </citation>
    <scope>NUCLEOTIDE SEQUENCE [LARGE SCALE GENOMIC DNA]</scope>
    <source>
        <strain evidence="2 3">DSM 46699</strain>
    </source>
</reference>
<feature type="region of interest" description="Disordered" evidence="1">
    <location>
        <begin position="1"/>
        <end position="91"/>
    </location>
</feature>
<proteinExistence type="predicted"/>
<comment type="caution">
    <text evidence="2">The sequence shown here is derived from an EMBL/GenBank/DDBJ whole genome shotgun (WGS) entry which is preliminary data.</text>
</comment>
<feature type="compositionally biased region" description="Basic residues" evidence="1">
    <location>
        <begin position="18"/>
        <end position="37"/>
    </location>
</feature>